<keyword evidence="3" id="KW-1185">Reference proteome</keyword>
<organism evidence="2 3">
    <name type="scientific">Neolewinella aquimaris</name>
    <dbReference type="NCBI Taxonomy" id="1835722"/>
    <lineage>
        <taxon>Bacteria</taxon>
        <taxon>Pseudomonadati</taxon>
        <taxon>Bacteroidota</taxon>
        <taxon>Saprospiria</taxon>
        <taxon>Saprospirales</taxon>
        <taxon>Lewinellaceae</taxon>
        <taxon>Neolewinella</taxon>
    </lineage>
</organism>
<dbReference type="Pfam" id="PF12771">
    <property type="entry name" value="SusD-like_2"/>
    <property type="match status" value="1"/>
</dbReference>
<dbReference type="EMBL" id="JACIFF010000005">
    <property type="protein sequence ID" value="MBB4079630.1"/>
    <property type="molecule type" value="Genomic_DNA"/>
</dbReference>
<reference evidence="2 3" key="1">
    <citation type="submission" date="2020-08" db="EMBL/GenBank/DDBJ databases">
        <title>Genomic Encyclopedia of Type Strains, Phase IV (KMG-IV): sequencing the most valuable type-strain genomes for metagenomic binning, comparative biology and taxonomic classification.</title>
        <authorList>
            <person name="Goeker M."/>
        </authorList>
    </citation>
    <scope>NUCLEOTIDE SEQUENCE [LARGE SCALE GENOMIC DNA]</scope>
    <source>
        <strain evidence="2 3">DSM 105137</strain>
    </source>
</reference>
<gene>
    <name evidence="2" type="ORF">GGR28_002255</name>
</gene>
<evidence type="ECO:0008006" key="4">
    <source>
        <dbReference type="Google" id="ProtNLM"/>
    </source>
</evidence>
<evidence type="ECO:0000313" key="3">
    <source>
        <dbReference type="Proteomes" id="UP000576209"/>
    </source>
</evidence>
<evidence type="ECO:0000256" key="1">
    <source>
        <dbReference type="SAM" id="SignalP"/>
    </source>
</evidence>
<keyword evidence="1" id="KW-0732">Signal</keyword>
<protein>
    <recommendedName>
        <fullName evidence="4">SusD/RagB family nutrient-binding outer membrane lipoprotein</fullName>
    </recommendedName>
</protein>
<comment type="caution">
    <text evidence="2">The sequence shown here is derived from an EMBL/GenBank/DDBJ whole genome shotgun (WGS) entry which is preliminary data.</text>
</comment>
<accession>A0A840E3G8</accession>
<dbReference type="InterPro" id="IPR011990">
    <property type="entry name" value="TPR-like_helical_dom_sf"/>
</dbReference>
<dbReference type="SUPFAM" id="SSF48452">
    <property type="entry name" value="TPR-like"/>
    <property type="match status" value="1"/>
</dbReference>
<dbReference type="Gene3D" id="1.25.40.390">
    <property type="match status" value="1"/>
</dbReference>
<proteinExistence type="predicted"/>
<feature type="signal peptide" evidence="1">
    <location>
        <begin position="1"/>
        <end position="29"/>
    </location>
</feature>
<dbReference type="AlphaFoldDB" id="A0A840E3G8"/>
<dbReference type="RefSeq" id="WP_221233869.1">
    <property type="nucleotide sequence ID" value="NZ_JACIFF010000005.1"/>
</dbReference>
<name>A0A840E3G8_9BACT</name>
<evidence type="ECO:0000313" key="2">
    <source>
        <dbReference type="EMBL" id="MBB4079630.1"/>
    </source>
</evidence>
<dbReference type="InterPro" id="IPR041662">
    <property type="entry name" value="SusD-like_2"/>
</dbReference>
<dbReference type="Proteomes" id="UP000576209">
    <property type="component" value="Unassembled WGS sequence"/>
</dbReference>
<feature type="chain" id="PRO_5032783798" description="SusD/RagB family nutrient-binding outer membrane lipoprotein" evidence="1">
    <location>
        <begin position="30"/>
        <end position="536"/>
    </location>
</feature>
<sequence>MNPYNPTTMGIKYVLLSACLILTIASCTEDDFADAYPDPARISETTVDKQFTGMLVEGRDYVVPDYWNYFVVLMGTLNPWTQSIGWTNDPGQYVPGSSGVNSFWDNYYSVLAQYREVERVHDMLDAEKQADLMIFRMAADVYMHFETQRAVDLFGMMPYFEAGMLSTNAGDYTASYAPFDTGSEIYSFMLDDLKAIADAMQSVELSASTAASFRNQDLINNGDVDLWRRFTNSLRMRMLMRVVEAPEFSARAMAELEEIVSNPDRYPVIEDNAQNSMIDVFDPSSAISARGFQGGINSAGWDGDDASKIMIDFLKASDDPRLEILFEPGTAADGEFTGLDPMMDGTAQQSMVNDGMIAYYNRKTFSENEYFPGVLFNAAEVSFLKAEYYARTDNGDAAVEAYERGIRQSIDFYLHANSISTAANGVTVESVSDEEYQALIDSEPVMMTAGLSTDQKLQLIAQQKWLHFNIIQPYQNWAEVRRLDYPQLEFWNDNSSVQTLPPNRWGISGREISFNPNYAEVSSMDNLSTKLFWDVR</sequence>